<feature type="region of interest" description="Disordered" evidence="1">
    <location>
        <begin position="206"/>
        <end position="228"/>
    </location>
</feature>
<evidence type="ECO:0000313" key="2">
    <source>
        <dbReference type="EMBL" id="KAG5648739.1"/>
    </source>
</evidence>
<feature type="region of interest" description="Disordered" evidence="1">
    <location>
        <begin position="167"/>
        <end position="191"/>
    </location>
</feature>
<proteinExistence type="predicted"/>
<gene>
    <name evidence="2" type="ORF">DXG03_000086</name>
</gene>
<feature type="compositionally biased region" description="Polar residues" evidence="1">
    <location>
        <begin position="1"/>
        <end position="21"/>
    </location>
</feature>
<comment type="caution">
    <text evidence="2">The sequence shown here is derived from an EMBL/GenBank/DDBJ whole genome shotgun (WGS) entry which is preliminary data.</text>
</comment>
<dbReference type="EMBL" id="JABCKV010000001">
    <property type="protein sequence ID" value="KAG5648739.1"/>
    <property type="molecule type" value="Genomic_DNA"/>
</dbReference>
<dbReference type="AlphaFoldDB" id="A0A9P7GFL0"/>
<feature type="region of interest" description="Disordered" evidence="1">
    <location>
        <begin position="1"/>
        <end position="62"/>
    </location>
</feature>
<reference evidence="2" key="1">
    <citation type="submission" date="2020-07" db="EMBL/GenBank/DDBJ databases">
        <authorList>
            <person name="Nieuwenhuis M."/>
            <person name="Van De Peppel L.J.J."/>
        </authorList>
    </citation>
    <scope>NUCLEOTIDE SEQUENCE</scope>
    <source>
        <strain evidence="2">AP01</strain>
        <tissue evidence="2">Mycelium</tissue>
    </source>
</reference>
<evidence type="ECO:0000256" key="1">
    <source>
        <dbReference type="SAM" id="MobiDB-lite"/>
    </source>
</evidence>
<protein>
    <submittedName>
        <fullName evidence="2">Uncharacterized protein</fullName>
    </submittedName>
</protein>
<feature type="compositionally biased region" description="Polar residues" evidence="1">
    <location>
        <begin position="178"/>
        <end position="190"/>
    </location>
</feature>
<keyword evidence="3" id="KW-1185">Reference proteome</keyword>
<evidence type="ECO:0000313" key="3">
    <source>
        <dbReference type="Proteomes" id="UP000775547"/>
    </source>
</evidence>
<name>A0A9P7GFL0_9AGAR</name>
<accession>A0A9P7GFL0</accession>
<dbReference type="Proteomes" id="UP000775547">
    <property type="component" value="Unassembled WGS sequence"/>
</dbReference>
<sequence length="332" mass="34990">MAPTLRSSAPATPSGKTTGGNEPSIVTPRKAPTCSKCKRPRAGHPRSGCPYVNSPPTARKSPAVTVIPSRTTIEDALGSMHLSSPTPDRGHEDTKAAIRNRRRSSLAAAAALAPTETLVSLDSESQELVERLLQPGMFDDDAEADGSSKMAARVVRWQETLAVTPVKPKGKKVKMPGSLSTPSPDSSHNSVRVADEAGIPIPARTSSAIAGHEDTAPSLPRSTPLSRTMSMEQRDMFPASLRKSSDATVYEVPRDDIEKSRDEAIKLGFHARAFLPKGSNAPHALLVLGDKAAVERLYAQMESEPKSASRFRAAAGAAVVGAVGAVAGLAYM</sequence>
<reference evidence="2" key="2">
    <citation type="submission" date="2021-10" db="EMBL/GenBank/DDBJ databases">
        <title>Phylogenomics reveals ancestral predisposition of the termite-cultivated fungus Termitomyces towards a domesticated lifestyle.</title>
        <authorList>
            <person name="Auxier B."/>
            <person name="Grum-Grzhimaylo A."/>
            <person name="Cardenas M.E."/>
            <person name="Lodge J.D."/>
            <person name="Laessoe T."/>
            <person name="Pedersen O."/>
            <person name="Smith M.E."/>
            <person name="Kuyper T.W."/>
            <person name="Franco-Molano E.A."/>
            <person name="Baroni T.J."/>
            <person name="Aanen D.K."/>
        </authorList>
    </citation>
    <scope>NUCLEOTIDE SEQUENCE</scope>
    <source>
        <strain evidence="2">AP01</strain>
        <tissue evidence="2">Mycelium</tissue>
    </source>
</reference>
<dbReference type="OrthoDB" id="3263613at2759"/>
<organism evidence="2 3">
    <name type="scientific">Asterophora parasitica</name>
    <dbReference type="NCBI Taxonomy" id="117018"/>
    <lineage>
        <taxon>Eukaryota</taxon>
        <taxon>Fungi</taxon>
        <taxon>Dikarya</taxon>
        <taxon>Basidiomycota</taxon>
        <taxon>Agaricomycotina</taxon>
        <taxon>Agaricomycetes</taxon>
        <taxon>Agaricomycetidae</taxon>
        <taxon>Agaricales</taxon>
        <taxon>Tricholomatineae</taxon>
        <taxon>Lyophyllaceae</taxon>
        <taxon>Asterophora</taxon>
    </lineage>
</organism>